<dbReference type="Pfam" id="PF07475">
    <property type="entry name" value="Hpr_kinase_C"/>
    <property type="match status" value="1"/>
</dbReference>
<protein>
    <recommendedName>
        <fullName evidence="1">HPr kinase/phosphorylase C-terminal domain-containing protein</fullName>
    </recommendedName>
</protein>
<evidence type="ECO:0000313" key="3">
    <source>
        <dbReference type="Proteomes" id="UP000605148"/>
    </source>
</evidence>
<keyword evidence="3" id="KW-1185">Reference proteome</keyword>
<reference evidence="2" key="1">
    <citation type="journal article" date="2014" name="Int. J. Syst. Evol. Microbiol.">
        <title>Complete genome sequence of Corynebacterium casei LMG S-19264T (=DSM 44701T), isolated from a smear-ripened cheese.</title>
        <authorList>
            <consortium name="US DOE Joint Genome Institute (JGI-PGF)"/>
            <person name="Walter F."/>
            <person name="Albersmeier A."/>
            <person name="Kalinowski J."/>
            <person name="Ruckert C."/>
        </authorList>
    </citation>
    <scope>NUCLEOTIDE SEQUENCE</scope>
    <source>
        <strain evidence="2">CGMCC 1.12426</strain>
    </source>
</reference>
<comment type="caution">
    <text evidence="2">The sequence shown here is derived from an EMBL/GenBank/DDBJ whole genome shotgun (WGS) entry which is preliminary data.</text>
</comment>
<organism evidence="2 3">
    <name type="scientific">Roseibium aquae</name>
    <dbReference type="NCBI Taxonomy" id="1323746"/>
    <lineage>
        <taxon>Bacteria</taxon>
        <taxon>Pseudomonadati</taxon>
        <taxon>Pseudomonadota</taxon>
        <taxon>Alphaproteobacteria</taxon>
        <taxon>Hyphomicrobiales</taxon>
        <taxon>Stappiaceae</taxon>
        <taxon>Roseibium</taxon>
    </lineage>
</organism>
<dbReference type="OrthoDB" id="8326226at2"/>
<reference evidence="2" key="2">
    <citation type="submission" date="2020-09" db="EMBL/GenBank/DDBJ databases">
        <authorList>
            <person name="Sun Q."/>
            <person name="Zhou Y."/>
        </authorList>
    </citation>
    <scope>NUCLEOTIDE SEQUENCE</scope>
    <source>
        <strain evidence="2">CGMCC 1.12426</strain>
    </source>
</reference>
<accession>A0A916TIY9</accession>
<dbReference type="GO" id="GO:0005524">
    <property type="term" value="F:ATP binding"/>
    <property type="evidence" value="ECO:0007669"/>
    <property type="project" value="InterPro"/>
</dbReference>
<dbReference type="RefSeq" id="WP_150495979.1">
    <property type="nucleotide sequence ID" value="NZ_BMFA01000005.1"/>
</dbReference>
<dbReference type="GO" id="GO:0006109">
    <property type="term" value="P:regulation of carbohydrate metabolic process"/>
    <property type="evidence" value="ECO:0007669"/>
    <property type="project" value="InterPro"/>
</dbReference>
<proteinExistence type="predicted"/>
<dbReference type="InterPro" id="IPR027417">
    <property type="entry name" value="P-loop_NTPase"/>
</dbReference>
<dbReference type="EMBL" id="BMFA01000005">
    <property type="protein sequence ID" value="GGB47359.1"/>
    <property type="molecule type" value="Genomic_DNA"/>
</dbReference>
<name>A0A916TIY9_9HYPH</name>
<gene>
    <name evidence="2" type="ORF">GCM10011316_19330</name>
</gene>
<evidence type="ECO:0000259" key="1">
    <source>
        <dbReference type="Pfam" id="PF07475"/>
    </source>
</evidence>
<dbReference type="AlphaFoldDB" id="A0A916TIY9"/>
<evidence type="ECO:0000313" key="2">
    <source>
        <dbReference type="EMBL" id="GGB47359.1"/>
    </source>
</evidence>
<dbReference type="SUPFAM" id="SSF53795">
    <property type="entry name" value="PEP carboxykinase-like"/>
    <property type="match status" value="1"/>
</dbReference>
<dbReference type="InterPro" id="IPR011104">
    <property type="entry name" value="Hpr_kin/Pase_C"/>
</dbReference>
<feature type="domain" description="HPr kinase/phosphorylase C-terminal" evidence="1">
    <location>
        <begin position="6"/>
        <end position="127"/>
    </location>
</feature>
<dbReference type="Proteomes" id="UP000605148">
    <property type="component" value="Unassembled WGS sequence"/>
</dbReference>
<sequence length="157" mass="17391">MIETSPTIHASCVVIGTVGLLVRGASGAGKSSLCDHLIEAALRRGHHAGWVSDDRTVLLDDGGRVVARAAKGLEERFEVRGIGILRAPFERRAAIDMIIDILPLEDLDRLPEDAQMSQLLNGVVLPRVPVLLNSPEEALRRIRWVLRRVFPQRPDYF</sequence>
<dbReference type="Gene3D" id="3.40.50.300">
    <property type="entry name" value="P-loop containing nucleotide triphosphate hydrolases"/>
    <property type="match status" value="1"/>
</dbReference>
<dbReference type="GO" id="GO:0000155">
    <property type="term" value="F:phosphorelay sensor kinase activity"/>
    <property type="evidence" value="ECO:0007669"/>
    <property type="project" value="InterPro"/>
</dbReference>